<keyword evidence="3" id="KW-1185">Reference proteome</keyword>
<evidence type="ECO:0000256" key="1">
    <source>
        <dbReference type="SAM" id="MobiDB-lite"/>
    </source>
</evidence>
<protein>
    <submittedName>
        <fullName evidence="2">Uncharacterized protein</fullName>
    </submittedName>
</protein>
<evidence type="ECO:0000313" key="3">
    <source>
        <dbReference type="Proteomes" id="UP000234789"/>
    </source>
</evidence>
<dbReference type="Proteomes" id="UP000234789">
    <property type="component" value="Unassembled WGS sequence"/>
</dbReference>
<sequence>MTDGSAGRLRPMNDHAPGERDEAEIHTVSSRFCVPCRAGAPISRPGIAEDGLVRPRSVNRERIRTIAAYSPESSSSILASSTSER</sequence>
<accession>A0A2N5N7F6</accession>
<comment type="caution">
    <text evidence="2">The sequence shown here is derived from an EMBL/GenBank/DDBJ whole genome shotgun (WGS) entry which is preliminary data.</text>
</comment>
<gene>
    <name evidence="2" type="ORF">B8V81_4686</name>
</gene>
<evidence type="ECO:0000313" key="2">
    <source>
        <dbReference type="EMBL" id="PLT46255.1"/>
    </source>
</evidence>
<dbReference type="EMBL" id="NFEZ01000004">
    <property type="protein sequence ID" value="PLT46255.1"/>
    <property type="molecule type" value="Genomic_DNA"/>
</dbReference>
<feature type="compositionally biased region" description="Basic and acidic residues" evidence="1">
    <location>
        <begin position="11"/>
        <end position="24"/>
    </location>
</feature>
<proteinExistence type="predicted"/>
<name>A0A2N5N7F6_9BACL</name>
<organism evidence="2 3">
    <name type="scientific">Paenibacillus pasadenensis</name>
    <dbReference type="NCBI Taxonomy" id="217090"/>
    <lineage>
        <taxon>Bacteria</taxon>
        <taxon>Bacillati</taxon>
        <taxon>Bacillota</taxon>
        <taxon>Bacilli</taxon>
        <taxon>Bacillales</taxon>
        <taxon>Paenibacillaceae</taxon>
        <taxon>Paenibacillus</taxon>
    </lineage>
</organism>
<dbReference type="AlphaFoldDB" id="A0A2N5N7F6"/>
<reference evidence="2 3" key="1">
    <citation type="submission" date="2017-05" db="EMBL/GenBank/DDBJ databases">
        <title>Functional genome analysis of Paenibacillus pasadenensis strain R16: insights on endophytic life style and antifungal activity.</title>
        <authorList>
            <person name="Passera A."/>
            <person name="Marcolungo L."/>
            <person name="Casati P."/>
            <person name="Brasca M."/>
            <person name="Quaglino F."/>
            <person name="Delledonne M."/>
        </authorList>
    </citation>
    <scope>NUCLEOTIDE SEQUENCE [LARGE SCALE GENOMIC DNA]</scope>
    <source>
        <strain evidence="2 3">R16</strain>
    </source>
</reference>
<feature type="region of interest" description="Disordered" evidence="1">
    <location>
        <begin position="1"/>
        <end position="24"/>
    </location>
</feature>